<dbReference type="EMBL" id="MU005571">
    <property type="protein sequence ID" value="KAF2689961.1"/>
    <property type="molecule type" value="Genomic_DNA"/>
</dbReference>
<keyword evidence="6" id="KW-0413">Isomerase</keyword>
<dbReference type="FunFam" id="1.10.3380.10:FF:000012">
    <property type="entry name" value="DEAD/DEAH box DNA helicase"/>
    <property type="match status" value="1"/>
</dbReference>
<evidence type="ECO:0000256" key="4">
    <source>
        <dbReference type="ARBA" id="ARBA00022806"/>
    </source>
</evidence>
<name>A0A6G1JI90_9PLEO</name>
<dbReference type="SMART" id="SM00973">
    <property type="entry name" value="Sec63"/>
    <property type="match status" value="1"/>
</dbReference>
<dbReference type="InterPro" id="IPR057842">
    <property type="entry name" value="WH_MER3"/>
</dbReference>
<dbReference type="Gene3D" id="3.40.50.300">
    <property type="entry name" value="P-loop containing nucleotide triphosphate hydrolases"/>
    <property type="match status" value="2"/>
</dbReference>
<feature type="region of interest" description="Disordered" evidence="11">
    <location>
        <begin position="1"/>
        <end position="70"/>
    </location>
</feature>
<evidence type="ECO:0000313" key="15">
    <source>
        <dbReference type="Proteomes" id="UP000799291"/>
    </source>
</evidence>
<evidence type="ECO:0000256" key="10">
    <source>
        <dbReference type="ARBA" id="ARBA00048988"/>
    </source>
</evidence>
<keyword evidence="2" id="KW-0547">Nucleotide-binding</keyword>
<keyword evidence="7" id="KW-0469">Meiosis</keyword>
<dbReference type="PROSITE" id="PS51194">
    <property type="entry name" value="HELICASE_CTER"/>
    <property type="match status" value="1"/>
</dbReference>
<feature type="domain" description="Helicase ATP-binding" evidence="12">
    <location>
        <begin position="264"/>
        <end position="438"/>
    </location>
</feature>
<dbReference type="Pfam" id="PF00270">
    <property type="entry name" value="DEAD"/>
    <property type="match status" value="1"/>
</dbReference>
<organism evidence="14 15">
    <name type="scientific">Lentithecium fluviatile CBS 122367</name>
    <dbReference type="NCBI Taxonomy" id="1168545"/>
    <lineage>
        <taxon>Eukaryota</taxon>
        <taxon>Fungi</taxon>
        <taxon>Dikarya</taxon>
        <taxon>Ascomycota</taxon>
        <taxon>Pezizomycotina</taxon>
        <taxon>Dothideomycetes</taxon>
        <taxon>Pleosporomycetidae</taxon>
        <taxon>Pleosporales</taxon>
        <taxon>Massarineae</taxon>
        <taxon>Lentitheciaceae</taxon>
        <taxon>Lentithecium</taxon>
    </lineage>
</organism>
<feature type="region of interest" description="Disordered" evidence="11">
    <location>
        <begin position="1202"/>
        <end position="1263"/>
    </location>
</feature>
<dbReference type="SMART" id="SM00490">
    <property type="entry name" value="HELICc"/>
    <property type="match status" value="1"/>
</dbReference>
<dbReference type="InterPro" id="IPR001650">
    <property type="entry name" value="Helicase_C-like"/>
</dbReference>
<dbReference type="PROSITE" id="PS51192">
    <property type="entry name" value="HELICASE_ATP_BIND_1"/>
    <property type="match status" value="1"/>
</dbReference>
<dbReference type="GO" id="GO:0003676">
    <property type="term" value="F:nucleic acid binding"/>
    <property type="evidence" value="ECO:0007669"/>
    <property type="project" value="InterPro"/>
</dbReference>
<dbReference type="EC" id="5.6.2.4" evidence="9"/>
<evidence type="ECO:0000256" key="1">
    <source>
        <dbReference type="ARBA" id="ARBA00010140"/>
    </source>
</evidence>
<gene>
    <name evidence="14" type="ORF">K458DRAFT_97036</name>
</gene>
<protein>
    <recommendedName>
        <fullName evidence="9">DNA 3'-5' helicase</fullName>
        <ecNumber evidence="9">5.6.2.4</ecNumber>
    </recommendedName>
</protein>
<keyword evidence="15" id="KW-1185">Reference proteome</keyword>
<feature type="domain" description="Helicase C-terminal" evidence="13">
    <location>
        <begin position="479"/>
        <end position="668"/>
    </location>
</feature>
<dbReference type="PANTHER" id="PTHR47835:SF3">
    <property type="entry name" value="HELICASE FOR MEIOSIS 1"/>
    <property type="match status" value="1"/>
</dbReference>
<dbReference type="Gene3D" id="1.10.10.10">
    <property type="entry name" value="Winged helix-like DNA-binding domain superfamily/Winged helix DNA-binding domain"/>
    <property type="match status" value="1"/>
</dbReference>
<dbReference type="Pfam" id="PF23445">
    <property type="entry name" value="WHD_SNRNP200"/>
    <property type="match status" value="1"/>
</dbReference>
<dbReference type="GO" id="GO:0043138">
    <property type="term" value="F:3'-5' DNA helicase activity"/>
    <property type="evidence" value="ECO:0007669"/>
    <property type="project" value="UniProtKB-EC"/>
</dbReference>
<proteinExistence type="inferred from homology"/>
<dbReference type="SMART" id="SM00487">
    <property type="entry name" value="DEXDc"/>
    <property type="match status" value="1"/>
</dbReference>
<feature type="compositionally biased region" description="Basic and acidic residues" evidence="11">
    <location>
        <begin position="43"/>
        <end position="56"/>
    </location>
</feature>
<feature type="region of interest" description="Disordered" evidence="11">
    <location>
        <begin position="1514"/>
        <end position="1548"/>
    </location>
</feature>
<keyword evidence="4 14" id="KW-0347">Helicase</keyword>
<dbReference type="FunFam" id="1.10.10.10:FF:000012">
    <property type="entry name" value="U5 small nuclear ribonucleoprotein helicase"/>
    <property type="match status" value="1"/>
</dbReference>
<dbReference type="InterPro" id="IPR027417">
    <property type="entry name" value="P-loop_NTPase"/>
</dbReference>
<dbReference type="Pfam" id="PF02889">
    <property type="entry name" value="Sec63"/>
    <property type="match status" value="1"/>
</dbReference>
<comment type="similarity">
    <text evidence="1">Belongs to the helicase family. SKI2 subfamily.</text>
</comment>
<evidence type="ECO:0000256" key="6">
    <source>
        <dbReference type="ARBA" id="ARBA00023235"/>
    </source>
</evidence>
<dbReference type="GO" id="GO:0051321">
    <property type="term" value="P:meiotic cell cycle"/>
    <property type="evidence" value="ECO:0007669"/>
    <property type="project" value="UniProtKB-KW"/>
</dbReference>
<evidence type="ECO:0000256" key="9">
    <source>
        <dbReference type="ARBA" id="ARBA00034808"/>
    </source>
</evidence>
<dbReference type="InterPro" id="IPR004179">
    <property type="entry name" value="Sec63-dom"/>
</dbReference>
<dbReference type="PANTHER" id="PTHR47835">
    <property type="entry name" value="HFM1, ATP DEPENDENT DNA HELICASE HOMOLOG"/>
    <property type="match status" value="1"/>
</dbReference>
<comment type="catalytic activity">
    <reaction evidence="10">
        <text>ATP + H2O = ADP + phosphate + H(+)</text>
        <dbReference type="Rhea" id="RHEA:13065"/>
        <dbReference type="ChEBI" id="CHEBI:15377"/>
        <dbReference type="ChEBI" id="CHEBI:15378"/>
        <dbReference type="ChEBI" id="CHEBI:30616"/>
        <dbReference type="ChEBI" id="CHEBI:43474"/>
        <dbReference type="ChEBI" id="CHEBI:456216"/>
        <dbReference type="EC" id="5.6.2.4"/>
    </reaction>
</comment>
<evidence type="ECO:0000259" key="12">
    <source>
        <dbReference type="PROSITE" id="PS51192"/>
    </source>
</evidence>
<dbReference type="SUPFAM" id="SSF52540">
    <property type="entry name" value="P-loop containing nucleoside triphosphate hydrolases"/>
    <property type="match status" value="1"/>
</dbReference>
<dbReference type="InterPro" id="IPR036388">
    <property type="entry name" value="WH-like_DNA-bd_sf"/>
</dbReference>
<accession>A0A6G1JI90</accession>
<feature type="region of interest" description="Disordered" evidence="11">
    <location>
        <begin position="148"/>
        <end position="168"/>
    </location>
</feature>
<feature type="compositionally biased region" description="Polar residues" evidence="11">
    <location>
        <begin position="1213"/>
        <end position="1223"/>
    </location>
</feature>
<evidence type="ECO:0000256" key="5">
    <source>
        <dbReference type="ARBA" id="ARBA00022840"/>
    </source>
</evidence>
<keyword evidence="5" id="KW-0067">ATP-binding</keyword>
<evidence type="ECO:0000313" key="14">
    <source>
        <dbReference type="EMBL" id="KAF2689961.1"/>
    </source>
</evidence>
<dbReference type="GO" id="GO:0005524">
    <property type="term" value="F:ATP binding"/>
    <property type="evidence" value="ECO:0007669"/>
    <property type="project" value="UniProtKB-KW"/>
</dbReference>
<evidence type="ECO:0000256" key="2">
    <source>
        <dbReference type="ARBA" id="ARBA00022741"/>
    </source>
</evidence>
<dbReference type="Proteomes" id="UP000799291">
    <property type="component" value="Unassembled WGS sequence"/>
</dbReference>
<feature type="compositionally biased region" description="Polar residues" evidence="11">
    <location>
        <begin position="19"/>
        <end position="29"/>
    </location>
</feature>
<dbReference type="CDD" id="cd18795">
    <property type="entry name" value="SF2_C_Ski2"/>
    <property type="match status" value="1"/>
</dbReference>
<dbReference type="OrthoDB" id="5575at2759"/>
<evidence type="ECO:0000256" key="3">
    <source>
        <dbReference type="ARBA" id="ARBA00022801"/>
    </source>
</evidence>
<dbReference type="Gene3D" id="1.10.3380.10">
    <property type="entry name" value="Sec63 N-terminal domain-like domain"/>
    <property type="match status" value="1"/>
</dbReference>
<keyword evidence="3" id="KW-0378">Hydrolase</keyword>
<dbReference type="InterPro" id="IPR011545">
    <property type="entry name" value="DEAD/DEAH_box_helicase_dom"/>
</dbReference>
<reference evidence="14" key="1">
    <citation type="journal article" date="2020" name="Stud. Mycol.">
        <title>101 Dothideomycetes genomes: a test case for predicting lifestyles and emergence of pathogens.</title>
        <authorList>
            <person name="Haridas S."/>
            <person name="Albert R."/>
            <person name="Binder M."/>
            <person name="Bloem J."/>
            <person name="Labutti K."/>
            <person name="Salamov A."/>
            <person name="Andreopoulos B."/>
            <person name="Baker S."/>
            <person name="Barry K."/>
            <person name="Bills G."/>
            <person name="Bluhm B."/>
            <person name="Cannon C."/>
            <person name="Castanera R."/>
            <person name="Culley D."/>
            <person name="Daum C."/>
            <person name="Ezra D."/>
            <person name="Gonzalez J."/>
            <person name="Henrissat B."/>
            <person name="Kuo A."/>
            <person name="Liang C."/>
            <person name="Lipzen A."/>
            <person name="Lutzoni F."/>
            <person name="Magnuson J."/>
            <person name="Mondo S."/>
            <person name="Nolan M."/>
            <person name="Ohm R."/>
            <person name="Pangilinan J."/>
            <person name="Park H.-J."/>
            <person name="Ramirez L."/>
            <person name="Alfaro M."/>
            <person name="Sun H."/>
            <person name="Tritt A."/>
            <person name="Yoshinaga Y."/>
            <person name="Zwiers L.-H."/>
            <person name="Turgeon B."/>
            <person name="Goodwin S."/>
            <person name="Spatafora J."/>
            <person name="Crous P."/>
            <person name="Grigoriev I."/>
        </authorList>
    </citation>
    <scope>NUCLEOTIDE SEQUENCE</scope>
    <source>
        <strain evidence="14">CBS 122367</strain>
    </source>
</reference>
<evidence type="ECO:0000256" key="7">
    <source>
        <dbReference type="ARBA" id="ARBA00023254"/>
    </source>
</evidence>
<sequence length="1577" mass="175330">MDEEAYNVLDRLDDRSGRLPSQQQYTRHQPQFKRPAQSMPPRDQYRAPRHEPRFDRVEDDEQYGQDVPFDSFDERLVRQPYEDQQRQAAKGQARLSFPPQSSKFFETGVSSQPQSSYRAHDDVAYDISGQRDFLGQQPRLARYAYNGVQPQESSSDTQLGAPSSPAFLASQRRSGNASFIASQPTGRLHSGEEESSFRSRQVHKEALRIRPQVSFPATAPKSVPRSDVPICQGIPLVLITELPDRLRTIFPYPNFNAVQSKCFDSVYRSDNNFVLASPTGSGKTVILELAVCRAVTTNTTGQYKIVYQAPTKALCSERQRDWQRKFSQVGLNCVELTGDSDATDLRNVQSADVIVTTPEKWDSITRKWKDHEKLMRLIKLFLIDEVHILKESRGATLEVVVSRMKSIATDVRFVALSATVPNFADVATWLGKNAAEPYEPAASEKFGEEFRPVRLQKYVCGYQYTSSNDFAFDKFLDNQLPGVIKRFSEGKSIMVFCFTRKSTVATAEALSSWWKGQHPNERAWNKPSKPAPFGDRELRDCASSGVAFHHAGIDMNDRLAVEKAFLEGEISVICCTSTLAVGVNLPCHLVIIKNTVTFTSDMVVQEYADLEVMQMLGRAGRPQFDNSAVAVVMTRQSKVAKYENMATGQDILESTLHLNLIDHMNAEIGLGTIRDLLSARRWLTSTFLYVRLKQKPAHYKLDGARSGQSIDEQLDNICFRDITLLRDNNLATGQEYLRCTEFGHAMARYCIQFHSMRILMGLQPKASISEILSAIAQASEVESIRFRAGEKPLYKAINKSPYIRFPIPVNLDLPAHKVSLLVQSVLGAADITWDAETSKHKVQYNMEASAIFKHITRLIRCIIDCQICLGDSVSINNALMLERSFAARVWDDSPLQMKQIEGIGVVGVRKLANAGVRSIEELDCTDAHRIEAILGRNPPFGMRTLEKLRGFPKLRVSLHAQPSPIMKTPEGVKLHVKADIGFINEKTLELFNSRAVYVCLLAETSDGRKIHFARTSAKNIGGGQTLVFPAILTAPNLSINCYISCDGIAGTTRSASVTPKIASSMFPVPRPSQSTTPHEPPRPTSNMSRRRTESGLSTGKSTAKTDEFGDDDIDDEELVKAVLHDLDFDHIDNYANPTDNITRKNTAKNATTMNKSGVKLAIHGPYKAEHEPNQLENGRWACNHACKDKLACKHICCKDGMDRPPKKAGAKRVTSNESRSQSAAKAPEEKGKKTQTKLQLAASKRKSSTAIEELDLTQQDRKKKADYAINGPKDCRDLQKLHKSVLKKDPPTYVPSAMHQKPAYCYSQGGNPTLSFLGIDTDSARLGSISSDYGDIQFEDLTRDLQQPGPSHARRTAGRSQNNMVLDNVKGSSIESIALDRQSDTFGDDESIFEDAMVGLVDSEELRAAGEVSDSHARALKDRPDEDYDYVLTDEDFAVTDAATPVNQELSARALGFPTSSTVNVLSMPPEKGRSLFVNGTSSPNHATTTLKPIASLGNSHVLSELRRAKNGLALSRRSSEQKAAPNKLRDSSYAESIIPKAQENVQPPEEKLVPEAYKGLETWLLKEFGDIVELVD</sequence>
<comment type="catalytic activity">
    <reaction evidence="8">
        <text>Couples ATP hydrolysis with the unwinding of duplex DNA by translocating in the 3'-5' direction.</text>
        <dbReference type="EC" id="5.6.2.4"/>
    </reaction>
</comment>
<feature type="region of interest" description="Disordered" evidence="11">
    <location>
        <begin position="81"/>
        <end position="100"/>
    </location>
</feature>
<feature type="compositionally biased region" description="Polar residues" evidence="11">
    <location>
        <begin position="148"/>
        <end position="161"/>
    </location>
</feature>
<dbReference type="InterPro" id="IPR014001">
    <property type="entry name" value="Helicase_ATP-bd"/>
</dbReference>
<dbReference type="Pfam" id="PF00271">
    <property type="entry name" value="Helicase_C"/>
    <property type="match status" value="1"/>
</dbReference>
<feature type="region of interest" description="Disordered" evidence="11">
    <location>
        <begin position="1063"/>
        <end position="1111"/>
    </location>
</feature>
<evidence type="ECO:0000256" key="8">
    <source>
        <dbReference type="ARBA" id="ARBA00034617"/>
    </source>
</evidence>
<dbReference type="GO" id="GO:0016787">
    <property type="term" value="F:hydrolase activity"/>
    <property type="evidence" value="ECO:0007669"/>
    <property type="project" value="UniProtKB-KW"/>
</dbReference>
<evidence type="ECO:0000256" key="11">
    <source>
        <dbReference type="SAM" id="MobiDB-lite"/>
    </source>
</evidence>
<dbReference type="InterPro" id="IPR052247">
    <property type="entry name" value="Meiotic_Crossover_Helicase"/>
</dbReference>
<dbReference type="SUPFAM" id="SSF158702">
    <property type="entry name" value="Sec63 N-terminal domain-like"/>
    <property type="match status" value="1"/>
</dbReference>
<evidence type="ECO:0000259" key="13">
    <source>
        <dbReference type="PROSITE" id="PS51194"/>
    </source>
</evidence>